<feature type="region of interest" description="Disordered" evidence="5">
    <location>
        <begin position="1"/>
        <end position="52"/>
    </location>
</feature>
<dbReference type="InterPro" id="IPR009057">
    <property type="entry name" value="Homeodomain-like_sf"/>
</dbReference>
<name>A0A853BH58_9ACTN</name>
<evidence type="ECO:0000313" key="7">
    <source>
        <dbReference type="EMBL" id="NYI94064.1"/>
    </source>
</evidence>
<organism evidence="7 8">
    <name type="scientific">Streptomonospora nanhaiensis</name>
    <dbReference type="NCBI Taxonomy" id="1323731"/>
    <lineage>
        <taxon>Bacteria</taxon>
        <taxon>Bacillati</taxon>
        <taxon>Actinomycetota</taxon>
        <taxon>Actinomycetes</taxon>
        <taxon>Streptosporangiales</taxon>
        <taxon>Nocardiopsidaceae</taxon>
        <taxon>Streptomonospora</taxon>
    </lineage>
</organism>
<dbReference type="Pfam" id="PF00440">
    <property type="entry name" value="TetR_N"/>
    <property type="match status" value="1"/>
</dbReference>
<reference evidence="7 8" key="1">
    <citation type="submission" date="2020-07" db="EMBL/GenBank/DDBJ databases">
        <title>Sequencing the genomes of 1000 actinobacteria strains.</title>
        <authorList>
            <person name="Klenk H.-P."/>
        </authorList>
    </citation>
    <scope>NUCLEOTIDE SEQUENCE [LARGE SCALE GENOMIC DNA]</scope>
    <source>
        <strain evidence="7 8">DSM 45927</strain>
    </source>
</reference>
<keyword evidence="3" id="KW-0804">Transcription</keyword>
<dbReference type="Pfam" id="PF13305">
    <property type="entry name" value="TetR_C_33"/>
    <property type="match status" value="1"/>
</dbReference>
<evidence type="ECO:0000256" key="1">
    <source>
        <dbReference type="ARBA" id="ARBA00023015"/>
    </source>
</evidence>
<dbReference type="Proteomes" id="UP000575985">
    <property type="component" value="Unassembled WGS sequence"/>
</dbReference>
<evidence type="ECO:0000259" key="6">
    <source>
        <dbReference type="PROSITE" id="PS50977"/>
    </source>
</evidence>
<comment type="caution">
    <text evidence="7">The sequence shown here is derived from an EMBL/GenBank/DDBJ whole genome shotgun (WGS) entry which is preliminary data.</text>
</comment>
<evidence type="ECO:0000313" key="8">
    <source>
        <dbReference type="Proteomes" id="UP000575985"/>
    </source>
</evidence>
<dbReference type="GO" id="GO:0000976">
    <property type="term" value="F:transcription cis-regulatory region binding"/>
    <property type="evidence" value="ECO:0007669"/>
    <property type="project" value="TreeGrafter"/>
</dbReference>
<feature type="compositionally biased region" description="Low complexity" evidence="5">
    <location>
        <begin position="1"/>
        <end position="51"/>
    </location>
</feature>
<gene>
    <name evidence="7" type="ORF">HNR12_000341</name>
</gene>
<keyword evidence="2 4" id="KW-0238">DNA-binding</keyword>
<keyword evidence="1" id="KW-0805">Transcription regulation</keyword>
<dbReference type="PRINTS" id="PR00455">
    <property type="entry name" value="HTHTETR"/>
</dbReference>
<dbReference type="PROSITE" id="PS50977">
    <property type="entry name" value="HTH_TETR_2"/>
    <property type="match status" value="1"/>
</dbReference>
<sequence length="258" mass="26909">MSAAQRRAAAEAAPSEPADSAAPSTTAAEGASAPTAGPPESSEPPEASAAADTRRRLIDAAWDMLAAGGPEAVTMRGVGERVGVSRTAPYRHFRDKEDLLRAVAMRMMDRMWAEIVGNLPGPDAAPEEVPGALLRAFSGYVRLGLEAPEHYRLAHGEYQGHGGGDELHAAAARMMEESVRAVAHGQRIGAIRPGDPWRMVLLSTAAVHGVISLALSGHLVKKLSGRDGAGEPADVETELDLLLADLVAGLTAPGLRPE</sequence>
<dbReference type="RefSeq" id="WP_222600411.1">
    <property type="nucleotide sequence ID" value="NZ_JACCFO010000001.1"/>
</dbReference>
<feature type="domain" description="HTH tetR-type" evidence="6">
    <location>
        <begin position="51"/>
        <end position="111"/>
    </location>
</feature>
<dbReference type="Gene3D" id="1.10.357.10">
    <property type="entry name" value="Tetracycline Repressor, domain 2"/>
    <property type="match status" value="1"/>
</dbReference>
<dbReference type="SUPFAM" id="SSF46689">
    <property type="entry name" value="Homeodomain-like"/>
    <property type="match status" value="1"/>
</dbReference>
<dbReference type="InterPro" id="IPR001647">
    <property type="entry name" value="HTH_TetR"/>
</dbReference>
<dbReference type="PANTHER" id="PTHR30055:SF220">
    <property type="entry name" value="TETR-FAMILY REGULATORY PROTEIN"/>
    <property type="match status" value="1"/>
</dbReference>
<dbReference type="PANTHER" id="PTHR30055">
    <property type="entry name" value="HTH-TYPE TRANSCRIPTIONAL REGULATOR RUTR"/>
    <property type="match status" value="1"/>
</dbReference>
<dbReference type="GO" id="GO:0003700">
    <property type="term" value="F:DNA-binding transcription factor activity"/>
    <property type="evidence" value="ECO:0007669"/>
    <property type="project" value="TreeGrafter"/>
</dbReference>
<protein>
    <submittedName>
        <fullName evidence="7">AcrR family transcriptional regulator</fullName>
    </submittedName>
</protein>
<dbReference type="SUPFAM" id="SSF48498">
    <property type="entry name" value="Tetracyclin repressor-like, C-terminal domain"/>
    <property type="match status" value="1"/>
</dbReference>
<dbReference type="EMBL" id="JACCFO010000001">
    <property type="protein sequence ID" value="NYI94064.1"/>
    <property type="molecule type" value="Genomic_DNA"/>
</dbReference>
<dbReference type="InterPro" id="IPR036271">
    <property type="entry name" value="Tet_transcr_reg_TetR-rel_C_sf"/>
</dbReference>
<dbReference type="InterPro" id="IPR025996">
    <property type="entry name" value="MT1864/Rv1816-like_C"/>
</dbReference>
<dbReference type="AlphaFoldDB" id="A0A853BH58"/>
<keyword evidence="8" id="KW-1185">Reference proteome</keyword>
<evidence type="ECO:0000256" key="4">
    <source>
        <dbReference type="PROSITE-ProRule" id="PRU00335"/>
    </source>
</evidence>
<feature type="DNA-binding region" description="H-T-H motif" evidence="4">
    <location>
        <begin position="74"/>
        <end position="93"/>
    </location>
</feature>
<dbReference type="InterPro" id="IPR050109">
    <property type="entry name" value="HTH-type_TetR-like_transc_reg"/>
</dbReference>
<evidence type="ECO:0000256" key="3">
    <source>
        <dbReference type="ARBA" id="ARBA00023163"/>
    </source>
</evidence>
<evidence type="ECO:0000256" key="5">
    <source>
        <dbReference type="SAM" id="MobiDB-lite"/>
    </source>
</evidence>
<evidence type="ECO:0000256" key="2">
    <source>
        <dbReference type="ARBA" id="ARBA00023125"/>
    </source>
</evidence>
<accession>A0A853BH58</accession>
<proteinExistence type="predicted"/>